<reference evidence="14" key="1">
    <citation type="journal article" date="2014" name="Int. J. Syst. Evol. Microbiol.">
        <title>Complete genome sequence of Corynebacterium casei LMG S-19264T (=DSM 44701T), isolated from a smear-ripened cheese.</title>
        <authorList>
            <consortium name="US DOE Joint Genome Institute (JGI-PGF)"/>
            <person name="Walter F."/>
            <person name="Albersmeier A."/>
            <person name="Kalinowski J."/>
            <person name="Ruckert C."/>
        </authorList>
    </citation>
    <scope>NUCLEOTIDE SEQUENCE</scope>
    <source>
        <strain evidence="14">CGMCC 1.12754</strain>
    </source>
</reference>
<dbReference type="InterPro" id="IPR041916">
    <property type="entry name" value="Anti_sigma_zinc_sf"/>
</dbReference>
<comment type="similarity">
    <text evidence="7">Belongs to the zinc-associated anti-sigma factor (ZAS) superfamily. Anti-sigma-W factor family.</text>
</comment>
<proteinExistence type="inferred from homology"/>
<keyword evidence="15" id="KW-1185">Reference proteome</keyword>
<dbReference type="GO" id="GO:0006417">
    <property type="term" value="P:regulation of translation"/>
    <property type="evidence" value="ECO:0007669"/>
    <property type="project" value="TreeGrafter"/>
</dbReference>
<dbReference type="InterPro" id="IPR018764">
    <property type="entry name" value="RskA_C"/>
</dbReference>
<evidence type="ECO:0000313" key="14">
    <source>
        <dbReference type="EMBL" id="GGG88466.1"/>
    </source>
</evidence>
<feature type="domain" description="Anti-sigma K factor RskA C-terminal" evidence="12">
    <location>
        <begin position="112"/>
        <end position="249"/>
    </location>
</feature>
<reference evidence="14" key="2">
    <citation type="submission" date="2020-09" db="EMBL/GenBank/DDBJ databases">
        <authorList>
            <person name="Sun Q."/>
            <person name="Zhou Y."/>
        </authorList>
    </citation>
    <scope>NUCLEOTIDE SEQUENCE</scope>
    <source>
        <strain evidence="14">CGMCC 1.12754</strain>
    </source>
</reference>
<evidence type="ECO:0000259" key="12">
    <source>
        <dbReference type="Pfam" id="PF10099"/>
    </source>
</evidence>
<evidence type="ECO:0000256" key="6">
    <source>
        <dbReference type="ARBA" id="ARBA00023136"/>
    </source>
</evidence>
<name>A0A917M9X4_9BACI</name>
<evidence type="ECO:0000256" key="1">
    <source>
        <dbReference type="ARBA" id="ARBA00004167"/>
    </source>
</evidence>
<keyword evidence="4 11" id="KW-0812">Transmembrane</keyword>
<accession>A0A917M9X4</accession>
<evidence type="ECO:0000256" key="2">
    <source>
        <dbReference type="ARBA" id="ARBA00004236"/>
    </source>
</evidence>
<evidence type="ECO:0000256" key="8">
    <source>
        <dbReference type="ARBA" id="ARBA00024438"/>
    </source>
</evidence>
<dbReference type="EMBL" id="BMFR01000032">
    <property type="protein sequence ID" value="GGG88466.1"/>
    <property type="molecule type" value="Genomic_DNA"/>
</dbReference>
<keyword evidence="3" id="KW-1003">Cell membrane</keyword>
<keyword evidence="5 11" id="KW-1133">Transmembrane helix</keyword>
<evidence type="ECO:0000313" key="15">
    <source>
        <dbReference type="Proteomes" id="UP000622860"/>
    </source>
</evidence>
<dbReference type="Gene3D" id="1.10.10.1320">
    <property type="entry name" value="Anti-sigma factor, zinc-finger domain"/>
    <property type="match status" value="1"/>
</dbReference>
<comment type="caution">
    <text evidence="14">The sequence shown here is derived from an EMBL/GenBank/DDBJ whole genome shotgun (WGS) entry which is preliminary data.</text>
</comment>
<organism evidence="14 15">
    <name type="scientific">Virgibacillus oceani</name>
    <dbReference type="NCBI Taxonomy" id="1479511"/>
    <lineage>
        <taxon>Bacteria</taxon>
        <taxon>Bacillati</taxon>
        <taxon>Bacillota</taxon>
        <taxon>Bacilli</taxon>
        <taxon>Bacillales</taxon>
        <taxon>Bacillaceae</taxon>
        <taxon>Virgibacillus</taxon>
    </lineage>
</organism>
<feature type="transmembrane region" description="Helical" evidence="11">
    <location>
        <begin position="111"/>
        <end position="130"/>
    </location>
</feature>
<feature type="domain" description="Putative zinc-finger" evidence="13">
    <location>
        <begin position="11"/>
        <end position="36"/>
    </location>
</feature>
<dbReference type="Pfam" id="PF13490">
    <property type="entry name" value="zf-HC2"/>
    <property type="match status" value="1"/>
</dbReference>
<dbReference type="InterPro" id="IPR027383">
    <property type="entry name" value="Znf_put"/>
</dbReference>
<dbReference type="PANTHER" id="PTHR37461">
    <property type="entry name" value="ANTI-SIGMA-K FACTOR RSKA"/>
    <property type="match status" value="1"/>
</dbReference>
<dbReference type="PANTHER" id="PTHR37461:SF1">
    <property type="entry name" value="ANTI-SIGMA-K FACTOR RSKA"/>
    <property type="match status" value="1"/>
</dbReference>
<evidence type="ECO:0000256" key="3">
    <source>
        <dbReference type="ARBA" id="ARBA00022475"/>
    </source>
</evidence>
<sequence>MTKNSCDVLLDYFNDQLTCEERKEFEAHLQICKDCQDELKELQELTADLPYSSEPIEPSAGMRERVLSNVLQAENSDMAMEGTEAEKNKTSNERVTEIIPGKKVNKWYKPLVAAVLVLSLIGNGAAIIYINQDEDVADSGSETIRDTIQRMEELQPSEGVSAQATAMMIEQNKNTNLVVQASDLPPLEGEETYQVWVVEDGKPYRAGTFVPNNNGLGAVSYVINYEGNHKWDTIAITKEPTANSKTPQGNILLSSPL</sequence>
<evidence type="ECO:0000256" key="10">
    <source>
        <dbReference type="ARBA" id="ARBA00030803"/>
    </source>
</evidence>
<evidence type="ECO:0000256" key="7">
    <source>
        <dbReference type="ARBA" id="ARBA00024353"/>
    </source>
</evidence>
<dbReference type="RefSeq" id="WP_188456963.1">
    <property type="nucleotide sequence ID" value="NZ_BMFR01000032.1"/>
</dbReference>
<evidence type="ECO:0000256" key="9">
    <source>
        <dbReference type="ARBA" id="ARBA00029829"/>
    </source>
</evidence>
<dbReference type="Proteomes" id="UP000622860">
    <property type="component" value="Unassembled WGS sequence"/>
</dbReference>
<dbReference type="GO" id="GO:0016989">
    <property type="term" value="F:sigma factor antagonist activity"/>
    <property type="evidence" value="ECO:0007669"/>
    <property type="project" value="TreeGrafter"/>
</dbReference>
<evidence type="ECO:0000259" key="13">
    <source>
        <dbReference type="Pfam" id="PF13490"/>
    </source>
</evidence>
<gene>
    <name evidence="14" type="ORF">GCM10011398_38080</name>
</gene>
<dbReference type="Pfam" id="PF10099">
    <property type="entry name" value="RskA_C"/>
    <property type="match status" value="1"/>
</dbReference>
<keyword evidence="6 11" id="KW-0472">Membrane</keyword>
<evidence type="ECO:0000256" key="4">
    <source>
        <dbReference type="ARBA" id="ARBA00022692"/>
    </source>
</evidence>
<evidence type="ECO:0000256" key="11">
    <source>
        <dbReference type="SAM" id="Phobius"/>
    </source>
</evidence>
<dbReference type="AlphaFoldDB" id="A0A917M9X4"/>
<dbReference type="GO" id="GO:0005886">
    <property type="term" value="C:plasma membrane"/>
    <property type="evidence" value="ECO:0007669"/>
    <property type="project" value="UniProtKB-SubCell"/>
</dbReference>
<comment type="subcellular location">
    <subcellularLocation>
        <location evidence="2">Cell membrane</location>
    </subcellularLocation>
    <subcellularLocation>
        <location evidence="1">Membrane</location>
        <topology evidence="1">Single-pass membrane protein</topology>
    </subcellularLocation>
</comment>
<protein>
    <recommendedName>
        <fullName evidence="8">Anti-sigma-W factor RsiW</fullName>
    </recommendedName>
    <alternativeName>
        <fullName evidence="10">Regulator of SigK</fullName>
    </alternativeName>
    <alternativeName>
        <fullName evidence="9">Sigma-K anti-sigma factor RskA</fullName>
    </alternativeName>
</protein>
<evidence type="ECO:0000256" key="5">
    <source>
        <dbReference type="ARBA" id="ARBA00022989"/>
    </source>
</evidence>
<dbReference type="InterPro" id="IPR051474">
    <property type="entry name" value="Anti-sigma-K/W_factor"/>
</dbReference>